<reference evidence="4 5" key="1">
    <citation type="journal article" date="2010" name="Stand. Genomic Sci.">
        <title>Complete genome sequence of Methanothermus fervidus type strain (V24S).</title>
        <authorList>
            <person name="Anderson I."/>
            <person name="Djao O.D."/>
            <person name="Misra M."/>
            <person name="Chertkov O."/>
            <person name="Nolan M."/>
            <person name="Lucas S."/>
            <person name="Lapidus A."/>
            <person name="Del Rio T.G."/>
            <person name="Tice H."/>
            <person name="Cheng J.F."/>
            <person name="Tapia R."/>
            <person name="Han C."/>
            <person name="Goodwin L."/>
            <person name="Pitluck S."/>
            <person name="Liolios K."/>
            <person name="Ivanova N."/>
            <person name="Mavromatis K."/>
            <person name="Mikhailova N."/>
            <person name="Pati A."/>
            <person name="Brambilla E."/>
            <person name="Chen A."/>
            <person name="Palaniappan K."/>
            <person name="Land M."/>
            <person name="Hauser L."/>
            <person name="Chang Y.J."/>
            <person name="Jeffries C.D."/>
            <person name="Sikorski J."/>
            <person name="Spring S."/>
            <person name="Rohde M."/>
            <person name="Eichinger K."/>
            <person name="Huber H."/>
            <person name="Wirth R."/>
            <person name="Goker M."/>
            <person name="Detter J.C."/>
            <person name="Woyke T."/>
            <person name="Bristow J."/>
            <person name="Eisen J.A."/>
            <person name="Markowitz V."/>
            <person name="Hugenholtz P."/>
            <person name="Klenk H.P."/>
            <person name="Kyrpides N.C."/>
        </authorList>
    </citation>
    <scope>NUCLEOTIDE SEQUENCE [LARGE SCALE GENOMIC DNA]</scope>
    <source>
        <strain evidence="5">ATCC 43054 / DSM 2088 / JCM 10308 / V24 S</strain>
    </source>
</reference>
<keyword evidence="5" id="KW-1185">Reference proteome</keyword>
<proteinExistence type="predicted"/>
<dbReference type="InterPro" id="IPR051257">
    <property type="entry name" value="Diverse_CBS-Domain"/>
</dbReference>
<dbReference type="STRING" id="523846.Mfer_0237"/>
<dbReference type="Proteomes" id="UP000002315">
    <property type="component" value="Chromosome"/>
</dbReference>
<dbReference type="SMART" id="SM00116">
    <property type="entry name" value="CBS"/>
    <property type="match status" value="4"/>
</dbReference>
<feature type="domain" description="CBS" evidence="3">
    <location>
        <begin position="10"/>
        <end position="67"/>
    </location>
</feature>
<feature type="domain" description="CBS" evidence="3">
    <location>
        <begin position="210"/>
        <end position="273"/>
    </location>
</feature>
<dbReference type="Pfam" id="PF00571">
    <property type="entry name" value="CBS"/>
    <property type="match status" value="4"/>
</dbReference>
<name>E3GXK8_METFV</name>
<protein>
    <submittedName>
        <fullName evidence="4">Putative signal transduction protein with CBS domains</fullName>
    </submittedName>
</protein>
<evidence type="ECO:0000256" key="2">
    <source>
        <dbReference type="PROSITE-ProRule" id="PRU00703"/>
    </source>
</evidence>
<evidence type="ECO:0000256" key="1">
    <source>
        <dbReference type="ARBA" id="ARBA00023122"/>
    </source>
</evidence>
<dbReference type="SUPFAM" id="SSF54631">
    <property type="entry name" value="CBS-domain pair"/>
    <property type="match status" value="2"/>
</dbReference>
<dbReference type="AlphaFoldDB" id="E3GXK8"/>
<dbReference type="Gene3D" id="3.10.580.10">
    <property type="entry name" value="CBS-domain"/>
    <property type="match status" value="3"/>
</dbReference>
<dbReference type="KEGG" id="mfv:Mfer_0237"/>
<organism evidence="4 5">
    <name type="scientific">Methanothermus fervidus (strain ATCC 43054 / DSM 2088 / JCM 10308 / V24 S)</name>
    <dbReference type="NCBI Taxonomy" id="523846"/>
    <lineage>
        <taxon>Archaea</taxon>
        <taxon>Methanobacteriati</taxon>
        <taxon>Methanobacteriota</taxon>
        <taxon>Methanomada group</taxon>
        <taxon>Methanobacteria</taxon>
        <taxon>Methanobacteriales</taxon>
        <taxon>Methanothermaceae</taxon>
        <taxon>Methanothermus</taxon>
    </lineage>
</organism>
<evidence type="ECO:0000259" key="3">
    <source>
        <dbReference type="PROSITE" id="PS51371"/>
    </source>
</evidence>
<evidence type="ECO:0000313" key="5">
    <source>
        <dbReference type="Proteomes" id="UP000002315"/>
    </source>
</evidence>
<evidence type="ECO:0000313" key="4">
    <source>
        <dbReference type="EMBL" id="ADP77040.1"/>
    </source>
</evidence>
<dbReference type="InterPro" id="IPR046342">
    <property type="entry name" value="CBS_dom_sf"/>
</dbReference>
<sequence length="273" mass="31043">MNKVKIKEIMTTNPIVVSPDMAATKVRSLFREERVRCFPVVNNGKLEGVITRGDVLRITSTRSNITVKGLMEKPTVLLTPDADVMDAVKRLVSAKKTHALIIKDSTSMELIGIVSVFDIFQSFLDAKIRPKKEKIKDIFTENPVVCDYEDPIYKVWDKMNESGYSGLPVLKNGKLIGIITRKDIIDSGYVRINRESKKHVRKNIEVYRVMKTPPVAVTKEDDVYDAMKLMIEKDIGRLPVVENPEYINNESYVVRRADLIGIVTRKDILKAYV</sequence>
<dbReference type="PANTHER" id="PTHR43080">
    <property type="entry name" value="CBS DOMAIN-CONTAINING PROTEIN CBSX3, MITOCHONDRIAL"/>
    <property type="match status" value="1"/>
</dbReference>
<keyword evidence="1 2" id="KW-0129">CBS domain</keyword>
<dbReference type="InterPro" id="IPR000644">
    <property type="entry name" value="CBS_dom"/>
</dbReference>
<dbReference type="PROSITE" id="PS51371">
    <property type="entry name" value="CBS"/>
    <property type="match status" value="4"/>
</dbReference>
<dbReference type="HOGENOM" id="CLU_076812_4_0_2"/>
<accession>E3GXK8</accession>
<dbReference type="EMBL" id="CP002278">
    <property type="protein sequence ID" value="ADP77040.1"/>
    <property type="molecule type" value="Genomic_DNA"/>
</dbReference>
<feature type="domain" description="CBS" evidence="3">
    <location>
        <begin position="71"/>
        <end position="133"/>
    </location>
</feature>
<dbReference type="PANTHER" id="PTHR43080:SF2">
    <property type="entry name" value="CBS DOMAIN-CONTAINING PROTEIN"/>
    <property type="match status" value="1"/>
</dbReference>
<dbReference type="OrthoDB" id="8919at2157"/>
<gene>
    <name evidence="4" type="ordered locus">Mfer_0237</name>
</gene>
<feature type="domain" description="CBS" evidence="3">
    <location>
        <begin position="139"/>
        <end position="196"/>
    </location>
</feature>